<keyword evidence="7" id="KW-1185">Reference proteome</keyword>
<dbReference type="EMBL" id="JBHRSV010000019">
    <property type="protein sequence ID" value="MFC2926411.1"/>
    <property type="molecule type" value="Genomic_DNA"/>
</dbReference>
<evidence type="ECO:0000313" key="6">
    <source>
        <dbReference type="EMBL" id="MFC2926411.1"/>
    </source>
</evidence>
<proteinExistence type="predicted"/>
<dbReference type="InterPro" id="IPR039418">
    <property type="entry name" value="LexA-like"/>
</dbReference>
<evidence type="ECO:0000256" key="2">
    <source>
        <dbReference type="ARBA" id="ARBA00023125"/>
    </source>
</evidence>
<accession>A0ABV6ZYD1</accession>
<dbReference type="PANTHER" id="PTHR40661">
    <property type="match status" value="1"/>
</dbReference>
<keyword evidence="3" id="KW-0804">Transcription</keyword>
<comment type="caution">
    <text evidence="6">The sequence shown here is derived from an EMBL/GenBank/DDBJ whole genome shotgun (WGS) entry which is preliminary data.</text>
</comment>
<dbReference type="Gene3D" id="2.10.109.10">
    <property type="entry name" value="Umud Fragment, subunit A"/>
    <property type="match status" value="1"/>
</dbReference>
<sequence>MLTHLQVWRGVDRLAARAGLTPSGLAKAAGLDPTTFNPSKRTSDHGTRPRWPSTESLAKALDATRVSFEDFAAMATGASTGRTVPLIGMAQAGILGFFDDAGFPAGQGWREVHFPGVEDPSAYALEITGDSMLPVYREGDVVVIAPGDNPRRGDRVVVKTRSGEVMAKRLERMTSQSITLSSFNPDFPDRILDLREVVWMSRIVWASQ</sequence>
<dbReference type="Pfam" id="PF00717">
    <property type="entry name" value="Peptidase_S24"/>
    <property type="match status" value="1"/>
</dbReference>
<evidence type="ECO:0000256" key="3">
    <source>
        <dbReference type="ARBA" id="ARBA00023163"/>
    </source>
</evidence>
<dbReference type="InterPro" id="IPR015927">
    <property type="entry name" value="Peptidase_S24_S26A/B/C"/>
</dbReference>
<feature type="region of interest" description="Disordered" evidence="4">
    <location>
        <begin position="26"/>
        <end position="52"/>
    </location>
</feature>
<protein>
    <submittedName>
        <fullName evidence="6">Helix-turn-helix transcriptional regulator</fullName>
    </submittedName>
</protein>
<name>A0ABV6ZYD1_9PROT</name>
<evidence type="ECO:0000256" key="1">
    <source>
        <dbReference type="ARBA" id="ARBA00023015"/>
    </source>
</evidence>
<dbReference type="Proteomes" id="UP001595379">
    <property type="component" value="Unassembled WGS sequence"/>
</dbReference>
<keyword evidence="1" id="KW-0805">Transcription regulation</keyword>
<dbReference type="InterPro" id="IPR036286">
    <property type="entry name" value="LexA/Signal_pep-like_sf"/>
</dbReference>
<evidence type="ECO:0000313" key="7">
    <source>
        <dbReference type="Proteomes" id="UP001595379"/>
    </source>
</evidence>
<reference evidence="7" key="1">
    <citation type="journal article" date="2019" name="Int. J. Syst. Evol. Microbiol.">
        <title>The Global Catalogue of Microorganisms (GCM) 10K type strain sequencing project: providing services to taxonomists for standard genome sequencing and annotation.</title>
        <authorList>
            <consortium name="The Broad Institute Genomics Platform"/>
            <consortium name="The Broad Institute Genome Sequencing Center for Infectious Disease"/>
            <person name="Wu L."/>
            <person name="Ma J."/>
        </authorList>
    </citation>
    <scope>NUCLEOTIDE SEQUENCE [LARGE SCALE GENOMIC DNA]</scope>
    <source>
        <strain evidence="7">KCTC 52487</strain>
    </source>
</reference>
<keyword evidence="2" id="KW-0238">DNA-binding</keyword>
<dbReference type="PANTHER" id="PTHR40661:SF3">
    <property type="entry name" value="FELS-1 PROPHAGE TRANSCRIPTIONAL REGULATOR"/>
    <property type="match status" value="1"/>
</dbReference>
<evidence type="ECO:0000259" key="5">
    <source>
        <dbReference type="Pfam" id="PF00717"/>
    </source>
</evidence>
<feature type="domain" description="Peptidase S24/S26A/S26B/S26C" evidence="5">
    <location>
        <begin position="85"/>
        <end position="204"/>
    </location>
</feature>
<gene>
    <name evidence="6" type="ORF">ACFOOR_09880</name>
</gene>
<dbReference type="CDD" id="cd06529">
    <property type="entry name" value="S24_LexA-like"/>
    <property type="match status" value="1"/>
</dbReference>
<dbReference type="SUPFAM" id="SSF51306">
    <property type="entry name" value="LexA/Signal peptidase"/>
    <property type="match status" value="1"/>
</dbReference>
<dbReference type="RefSeq" id="WP_343164204.1">
    <property type="nucleotide sequence ID" value="NZ_JBHRSV010000019.1"/>
</dbReference>
<organism evidence="6 7">
    <name type="scientific">Hyphobacterium vulgare</name>
    <dbReference type="NCBI Taxonomy" id="1736751"/>
    <lineage>
        <taxon>Bacteria</taxon>
        <taxon>Pseudomonadati</taxon>
        <taxon>Pseudomonadota</taxon>
        <taxon>Alphaproteobacteria</taxon>
        <taxon>Maricaulales</taxon>
        <taxon>Maricaulaceae</taxon>
        <taxon>Hyphobacterium</taxon>
    </lineage>
</organism>
<evidence type="ECO:0000256" key="4">
    <source>
        <dbReference type="SAM" id="MobiDB-lite"/>
    </source>
</evidence>